<evidence type="ECO:0000313" key="2">
    <source>
        <dbReference type="EMBL" id="OLP87564.1"/>
    </source>
</evidence>
<comment type="caution">
    <text evidence="2">The sequence shown here is derived from an EMBL/GenBank/DDBJ whole genome shotgun (WGS) entry which is preliminary data.</text>
</comment>
<dbReference type="OrthoDB" id="415224at2759"/>
<gene>
    <name evidence="2" type="ORF">AK812_SmicGene31199</name>
</gene>
<feature type="region of interest" description="Disordered" evidence="1">
    <location>
        <begin position="302"/>
        <end position="348"/>
    </location>
</feature>
<accession>A0A1Q9CXA9</accession>
<keyword evidence="3" id="KW-1185">Reference proteome</keyword>
<evidence type="ECO:0000313" key="3">
    <source>
        <dbReference type="Proteomes" id="UP000186817"/>
    </source>
</evidence>
<feature type="compositionally biased region" description="Low complexity" evidence="1">
    <location>
        <begin position="310"/>
        <end position="331"/>
    </location>
</feature>
<dbReference type="AlphaFoldDB" id="A0A1Q9CXA9"/>
<reference evidence="2 3" key="1">
    <citation type="submission" date="2016-02" db="EMBL/GenBank/DDBJ databases">
        <title>Genome analysis of coral dinoflagellate symbionts highlights evolutionary adaptations to a symbiotic lifestyle.</title>
        <authorList>
            <person name="Aranda M."/>
            <person name="Li Y."/>
            <person name="Liew Y.J."/>
            <person name="Baumgarten S."/>
            <person name="Simakov O."/>
            <person name="Wilson M."/>
            <person name="Piel J."/>
            <person name="Ashoor H."/>
            <person name="Bougouffa S."/>
            <person name="Bajic V.B."/>
            <person name="Ryu T."/>
            <person name="Ravasi T."/>
            <person name="Bayer T."/>
            <person name="Micklem G."/>
            <person name="Kim H."/>
            <person name="Bhak J."/>
            <person name="Lajeunesse T.C."/>
            <person name="Voolstra C.R."/>
        </authorList>
    </citation>
    <scope>NUCLEOTIDE SEQUENCE [LARGE SCALE GENOMIC DNA]</scope>
    <source>
        <strain evidence="2 3">CCMP2467</strain>
    </source>
</reference>
<proteinExistence type="predicted"/>
<dbReference type="EMBL" id="LSRX01000854">
    <property type="protein sequence ID" value="OLP87564.1"/>
    <property type="molecule type" value="Genomic_DNA"/>
</dbReference>
<dbReference type="Proteomes" id="UP000186817">
    <property type="component" value="Unassembled WGS sequence"/>
</dbReference>
<evidence type="ECO:0000256" key="1">
    <source>
        <dbReference type="SAM" id="MobiDB-lite"/>
    </source>
</evidence>
<name>A0A1Q9CXA9_SYMMI</name>
<organism evidence="2 3">
    <name type="scientific">Symbiodinium microadriaticum</name>
    <name type="common">Dinoflagellate</name>
    <name type="synonym">Zooxanthella microadriatica</name>
    <dbReference type="NCBI Taxonomy" id="2951"/>
    <lineage>
        <taxon>Eukaryota</taxon>
        <taxon>Sar</taxon>
        <taxon>Alveolata</taxon>
        <taxon>Dinophyceae</taxon>
        <taxon>Suessiales</taxon>
        <taxon>Symbiodiniaceae</taxon>
        <taxon>Symbiodinium</taxon>
    </lineage>
</organism>
<sequence>MDTKDLHSKDKREDMINMWVKITYTLRRAKGESNKVYFVRWHQVKLPEEYGFRLTNAMNLSNDELKLLLNFSQGRLKVKDVKEFSLHTVTASFDDEDHEEDEDGSENLEVLRGAFQELNGERREDASHAGEQEAKALARGYGVGRNAGGRFRECPAVKIGSSYKASIEALKRRTRCGICPEVGRWHRECPKAGNNGGGNSKEAHYLEPEEALFLEYIGYIDFKNASGYTAASSYDQSGPPPGLADPSQRAAYMVRVDELNCVDRHAEKEDRYTKEEQGRQIAGMINNFGKKELRKLRNTIDESLEESSENESSSTSAWDTTSAAETASRSSYIAVPPAGPPPPTPDRAKCYHGEEAVILMRRFRQCPHWKNTNKRREFFQWLEHQPDWKDAKHHRKKLNDEICNLTDEQRRMQTTRPHLCHGGARGSGMKKDCGFYRTREDEIRWHDLRDQQRRLPLHSQVATIFQVKVSEGSTRKMRHFPGTKQIRCKSYDKAKPREAIQIGKAIPAINTTDWNTHPRGALPRVFKNILHKAMLLRLPDGGLDFLEGFSVEAVEARSRLYEEDTNLILAMTMRMIGEKNKLMLGSVIMWLRGGESARQTVFQQASDEDPPIPHSKIHSALVQLQNLACQAGQIVLYHDKALAQARWRGGGVERL</sequence>
<protein>
    <submittedName>
        <fullName evidence="2">Uncharacterized protein</fullName>
    </submittedName>
</protein>